<gene>
    <name evidence="2" type="ORF">ACFPOC_05760</name>
</gene>
<proteinExistence type="predicted"/>
<dbReference type="RefSeq" id="WP_209838761.1">
    <property type="nucleotide sequence ID" value="NZ_JAGGJP010000003.1"/>
</dbReference>
<dbReference type="EMBL" id="JBHSNA010000003">
    <property type="protein sequence ID" value="MFC5565925.1"/>
    <property type="molecule type" value="Genomic_DNA"/>
</dbReference>
<name>A0ABW0SAN3_9RHOB</name>
<accession>A0ABW0SAN3</accession>
<keyword evidence="3" id="KW-1185">Reference proteome</keyword>
<organism evidence="2 3">
    <name type="scientific">Rubellimicrobium aerolatum</name>
    <dbReference type="NCBI Taxonomy" id="490979"/>
    <lineage>
        <taxon>Bacteria</taxon>
        <taxon>Pseudomonadati</taxon>
        <taxon>Pseudomonadota</taxon>
        <taxon>Alphaproteobacteria</taxon>
        <taxon>Rhodobacterales</taxon>
        <taxon>Roseobacteraceae</taxon>
        <taxon>Rubellimicrobium</taxon>
    </lineage>
</organism>
<dbReference type="Proteomes" id="UP001596056">
    <property type="component" value="Unassembled WGS sequence"/>
</dbReference>
<feature type="domain" description="YjiS-like" evidence="1">
    <location>
        <begin position="34"/>
        <end position="61"/>
    </location>
</feature>
<evidence type="ECO:0000259" key="1">
    <source>
        <dbReference type="Pfam" id="PF06568"/>
    </source>
</evidence>
<protein>
    <submittedName>
        <fullName evidence="2">DUF1127 domain-containing protein</fullName>
    </submittedName>
</protein>
<comment type="caution">
    <text evidence="2">The sequence shown here is derived from an EMBL/GenBank/DDBJ whole genome shotgun (WGS) entry which is preliminary data.</text>
</comment>
<evidence type="ECO:0000313" key="2">
    <source>
        <dbReference type="EMBL" id="MFC5565925.1"/>
    </source>
</evidence>
<dbReference type="Pfam" id="PF06568">
    <property type="entry name" value="YjiS-like"/>
    <property type="match status" value="1"/>
</dbReference>
<dbReference type="InterPro" id="IPR009506">
    <property type="entry name" value="YjiS-like"/>
</dbReference>
<reference evidence="3" key="1">
    <citation type="journal article" date="2019" name="Int. J. Syst. Evol. Microbiol.">
        <title>The Global Catalogue of Microorganisms (GCM) 10K type strain sequencing project: providing services to taxonomists for standard genome sequencing and annotation.</title>
        <authorList>
            <consortium name="The Broad Institute Genomics Platform"/>
            <consortium name="The Broad Institute Genome Sequencing Center for Infectious Disease"/>
            <person name="Wu L."/>
            <person name="Ma J."/>
        </authorList>
    </citation>
    <scope>NUCLEOTIDE SEQUENCE [LARGE SCALE GENOMIC DNA]</scope>
    <source>
        <strain evidence="3">KACC 11588</strain>
    </source>
</reference>
<evidence type="ECO:0000313" key="3">
    <source>
        <dbReference type="Proteomes" id="UP001596056"/>
    </source>
</evidence>
<sequence length="82" mass="8977">MSEFHIPSTAPLRPRRAGLLARLAGCLALRAEDRALQRQLARLAGYDDHLLDDIGLSREAAPGQAARAAWGAVDWLTMTRAR</sequence>